<dbReference type="InterPro" id="IPR051044">
    <property type="entry name" value="MAG_DAG_Lipase"/>
</dbReference>
<dbReference type="FunFam" id="3.40.50.1820:FF:000111">
    <property type="entry name" value="Alpha/beta-Hydrolases superfamily protein"/>
    <property type="match status" value="1"/>
</dbReference>
<feature type="domain" description="Serine aminopeptidase S33" evidence="1">
    <location>
        <begin position="136"/>
        <end position="375"/>
    </location>
</feature>
<organism evidence="2 3">
    <name type="scientific">Eragrostis curvula</name>
    <name type="common">weeping love grass</name>
    <dbReference type="NCBI Taxonomy" id="38414"/>
    <lineage>
        <taxon>Eukaryota</taxon>
        <taxon>Viridiplantae</taxon>
        <taxon>Streptophyta</taxon>
        <taxon>Embryophyta</taxon>
        <taxon>Tracheophyta</taxon>
        <taxon>Spermatophyta</taxon>
        <taxon>Magnoliopsida</taxon>
        <taxon>Liliopsida</taxon>
        <taxon>Poales</taxon>
        <taxon>Poaceae</taxon>
        <taxon>PACMAD clade</taxon>
        <taxon>Chloridoideae</taxon>
        <taxon>Eragrostideae</taxon>
        <taxon>Eragrostidinae</taxon>
        <taxon>Eragrostis</taxon>
    </lineage>
</organism>
<reference evidence="2 3" key="1">
    <citation type="journal article" date="2019" name="Sci. Rep.">
        <title>A high-quality genome of Eragrostis curvula grass provides insights into Poaceae evolution and supports new strategies to enhance forage quality.</title>
        <authorList>
            <person name="Carballo J."/>
            <person name="Santos B.A.C.M."/>
            <person name="Zappacosta D."/>
            <person name="Garbus I."/>
            <person name="Selva J.P."/>
            <person name="Gallo C.A."/>
            <person name="Diaz A."/>
            <person name="Albertini E."/>
            <person name="Caccamo M."/>
            <person name="Echenique V."/>
        </authorList>
    </citation>
    <scope>NUCLEOTIDE SEQUENCE [LARGE SCALE GENOMIC DNA]</scope>
    <source>
        <strain evidence="3">cv. Victoria</strain>
        <tissue evidence="2">Leaf</tissue>
    </source>
</reference>
<accession>A0A5J9TDS0</accession>
<evidence type="ECO:0000313" key="3">
    <source>
        <dbReference type="Proteomes" id="UP000324897"/>
    </source>
</evidence>
<evidence type="ECO:0000313" key="2">
    <source>
        <dbReference type="EMBL" id="TVU09454.1"/>
    </source>
</evidence>
<dbReference type="EMBL" id="RWGY01000039">
    <property type="protein sequence ID" value="TVU09454.1"/>
    <property type="molecule type" value="Genomic_DNA"/>
</dbReference>
<gene>
    <name evidence="2" type="ORF">EJB05_42927</name>
</gene>
<proteinExistence type="predicted"/>
<dbReference type="Gene3D" id="3.40.50.1820">
    <property type="entry name" value="alpha/beta hydrolase"/>
    <property type="match status" value="1"/>
</dbReference>
<keyword evidence="3" id="KW-1185">Reference proteome</keyword>
<dbReference type="PRINTS" id="PR00111">
    <property type="entry name" value="ABHYDROLASE"/>
</dbReference>
<sequence length="397" mass="43480">MWAPPAASPAAAGVRPSLPQPLRSAIVTLPVPAGVRAREPPRRLRLCLAVPPHASEMAAAAAAAEGAQEEAEEEWERTAAVEMDAAVRRELAIRRLREEVEAEAGTGRSRRDFAVVETARGDALFTQSWTPAAADRVKGIVVLLHGLNEHSGRYNHFAKLLNDQGLKVYAMDWIGHGGSDGVHGYVSSLDHAVGDLKEFLEDVVMEENHGLPCFLFGHSTGGAIVLKAALDPCVELHVEGVVLTSPAIHVQPSHPIIKVVAPIFSVLAPKYRVSALHRRGPPVSRDPEALKMKYSDPLVYTGPIRVRTGNEILRISSYLQRNLSRVTVPFLVLHGTADTITDPRASQQLYQASMSTSKSIKLYDGYLHDLLFEPERDDIANDIINWLSARLDVLQRW</sequence>
<dbReference type="InterPro" id="IPR029058">
    <property type="entry name" value="AB_hydrolase_fold"/>
</dbReference>
<dbReference type="InterPro" id="IPR022742">
    <property type="entry name" value="Hydrolase_4"/>
</dbReference>
<dbReference type="SUPFAM" id="SSF53474">
    <property type="entry name" value="alpha/beta-Hydrolases"/>
    <property type="match status" value="1"/>
</dbReference>
<dbReference type="InterPro" id="IPR000073">
    <property type="entry name" value="AB_hydrolase_1"/>
</dbReference>
<dbReference type="PANTHER" id="PTHR11614">
    <property type="entry name" value="PHOSPHOLIPASE-RELATED"/>
    <property type="match status" value="1"/>
</dbReference>
<dbReference type="AlphaFoldDB" id="A0A5J9TDS0"/>
<dbReference type="OrthoDB" id="2498029at2759"/>
<dbReference type="Pfam" id="PF12146">
    <property type="entry name" value="Hydrolase_4"/>
    <property type="match status" value="1"/>
</dbReference>
<protein>
    <recommendedName>
        <fullName evidence="1">Serine aminopeptidase S33 domain-containing protein</fullName>
    </recommendedName>
</protein>
<name>A0A5J9TDS0_9POAL</name>
<comment type="caution">
    <text evidence="2">The sequence shown here is derived from an EMBL/GenBank/DDBJ whole genome shotgun (WGS) entry which is preliminary data.</text>
</comment>
<dbReference type="Gramene" id="TVU09454">
    <property type="protein sequence ID" value="TVU09454"/>
    <property type="gene ID" value="EJB05_42927"/>
</dbReference>
<dbReference type="Proteomes" id="UP000324897">
    <property type="component" value="Chromosome 3"/>
</dbReference>
<evidence type="ECO:0000259" key="1">
    <source>
        <dbReference type="Pfam" id="PF12146"/>
    </source>
</evidence>